<dbReference type="OrthoDB" id="1099963at2"/>
<dbReference type="STRING" id="407022.SAMN05661044_05053"/>
<evidence type="ECO:0000259" key="2">
    <source>
        <dbReference type="Pfam" id="PF04773"/>
    </source>
</evidence>
<name>A0A1H7XXW1_OLID1</name>
<feature type="domain" description="Protein FecR C-terminal" evidence="3">
    <location>
        <begin position="334"/>
        <end position="398"/>
    </location>
</feature>
<dbReference type="GO" id="GO:0016989">
    <property type="term" value="F:sigma factor antagonist activity"/>
    <property type="evidence" value="ECO:0007669"/>
    <property type="project" value="TreeGrafter"/>
</dbReference>
<sequence length="412" mass="46818">MHQRLKYLYHRFLKGNCTDVEYQELIALMDFLKDDPVLHELLDESWPILIENESTLPIDRAAAIYQRIVKEPQLKHRMFHKWKLYAAASLLLVAIGTIFYFYTDNLLNRSQTYSKNASIEDVEPGTTKAILTLASGKKIDLNNAAIDMQEAQSNLRIRKPNAGSVTLSLSEYANNNLQNEVEWNTITTPKGGMFNIVLPDSSQVFLNASSSISFPTNFAQHEREIKLTGEAYFEVERHKDIKGNSNVPFIVHVGSQLIEVLGTKFNVAAYTETPSIVTTLLSGAVKVTMGQGKEQSKDAVILKPGEQSRANKNSHKITVHEADIEESMAWKDGYFLFNNEPLKQIMEKITRWYNVEVSYEGNVDSIRFLGIYDRSKSLRKLLKDLEQTGKVHFDLIPDENTTKGRRVIVTAR</sequence>
<accession>A0A1H7XXW1</accession>
<dbReference type="Pfam" id="PF16344">
    <property type="entry name" value="FecR_C"/>
    <property type="match status" value="1"/>
</dbReference>
<gene>
    <name evidence="4" type="ORF">SAMN05661044_05053</name>
</gene>
<evidence type="ECO:0000259" key="3">
    <source>
        <dbReference type="Pfam" id="PF16344"/>
    </source>
</evidence>
<dbReference type="Pfam" id="PF04773">
    <property type="entry name" value="FecR"/>
    <property type="match status" value="1"/>
</dbReference>
<dbReference type="InterPro" id="IPR032508">
    <property type="entry name" value="FecR_C"/>
</dbReference>
<dbReference type="AlphaFoldDB" id="A0A1H7XXW1"/>
<dbReference type="PANTHER" id="PTHR30273">
    <property type="entry name" value="PERIPLASMIC SIGNAL SENSOR AND SIGMA FACTOR ACTIVATOR FECR-RELATED"/>
    <property type="match status" value="1"/>
</dbReference>
<evidence type="ECO:0000256" key="1">
    <source>
        <dbReference type="SAM" id="Phobius"/>
    </source>
</evidence>
<feature type="transmembrane region" description="Helical" evidence="1">
    <location>
        <begin position="84"/>
        <end position="102"/>
    </location>
</feature>
<keyword evidence="5" id="KW-1185">Reference proteome</keyword>
<keyword evidence="1" id="KW-0472">Membrane</keyword>
<proteinExistence type="predicted"/>
<dbReference type="EMBL" id="FOAF01000011">
    <property type="protein sequence ID" value="SEM38660.1"/>
    <property type="molecule type" value="Genomic_DNA"/>
</dbReference>
<dbReference type="InterPro" id="IPR012373">
    <property type="entry name" value="Ferrdict_sens_TM"/>
</dbReference>
<dbReference type="Gene3D" id="3.55.50.30">
    <property type="match status" value="1"/>
</dbReference>
<dbReference type="Gene3D" id="2.60.120.1440">
    <property type="match status" value="1"/>
</dbReference>
<evidence type="ECO:0000313" key="4">
    <source>
        <dbReference type="EMBL" id="SEM38660.1"/>
    </source>
</evidence>
<reference evidence="5" key="1">
    <citation type="submission" date="2016-10" db="EMBL/GenBank/DDBJ databases">
        <authorList>
            <person name="Varghese N."/>
            <person name="Submissions S."/>
        </authorList>
    </citation>
    <scope>NUCLEOTIDE SEQUENCE [LARGE SCALE GENOMIC DNA]</scope>
    <source>
        <strain evidence="5">DSM 18733</strain>
    </source>
</reference>
<keyword evidence="1" id="KW-0812">Transmembrane</keyword>
<dbReference type="InterPro" id="IPR006860">
    <property type="entry name" value="FecR"/>
</dbReference>
<keyword evidence="1" id="KW-1133">Transmembrane helix</keyword>
<organism evidence="4 5">
    <name type="scientific">Olivibacter domesticus</name>
    <name type="common">Pseudosphingobacterium domesticum</name>
    <dbReference type="NCBI Taxonomy" id="407022"/>
    <lineage>
        <taxon>Bacteria</taxon>
        <taxon>Pseudomonadati</taxon>
        <taxon>Bacteroidota</taxon>
        <taxon>Sphingobacteriia</taxon>
        <taxon>Sphingobacteriales</taxon>
        <taxon>Sphingobacteriaceae</taxon>
        <taxon>Olivibacter</taxon>
    </lineage>
</organism>
<feature type="domain" description="FecR protein" evidence="2">
    <location>
        <begin position="185"/>
        <end position="286"/>
    </location>
</feature>
<dbReference type="Proteomes" id="UP000199421">
    <property type="component" value="Unassembled WGS sequence"/>
</dbReference>
<protein>
    <submittedName>
        <fullName evidence="4">FecR family protein</fullName>
    </submittedName>
</protein>
<dbReference type="PANTHER" id="PTHR30273:SF2">
    <property type="entry name" value="PROTEIN FECR"/>
    <property type="match status" value="1"/>
</dbReference>
<evidence type="ECO:0000313" key="5">
    <source>
        <dbReference type="Proteomes" id="UP000199421"/>
    </source>
</evidence>